<dbReference type="SUPFAM" id="SSF51735">
    <property type="entry name" value="NAD(P)-binding Rossmann-fold domains"/>
    <property type="match status" value="2"/>
</dbReference>
<evidence type="ECO:0000313" key="3">
    <source>
        <dbReference type="EMBL" id="TRW44248.1"/>
    </source>
</evidence>
<evidence type="ECO:0000256" key="2">
    <source>
        <dbReference type="ARBA" id="ARBA00023002"/>
    </source>
</evidence>
<protein>
    <submittedName>
        <fullName evidence="3">SDR family oxidoreductase</fullName>
    </submittedName>
</protein>
<organism evidence="3 4">
    <name type="scientific">Georgenia yuyongxinii</name>
    <dbReference type="NCBI Taxonomy" id="2589797"/>
    <lineage>
        <taxon>Bacteria</taxon>
        <taxon>Bacillati</taxon>
        <taxon>Actinomycetota</taxon>
        <taxon>Actinomycetes</taxon>
        <taxon>Micrococcales</taxon>
        <taxon>Bogoriellaceae</taxon>
        <taxon>Georgenia</taxon>
    </lineage>
</organism>
<accession>A0A552WN83</accession>
<sequence length="79" mass="7819">MDLGIRGRQAVVTGAGAGIGRAVVETLAAEGVQVLGADIGRPGTAQQVADAVVFLASDRASHITGTVLAVHGGMATHLM</sequence>
<name>A0A552WN83_9MICO</name>
<reference evidence="3 4" key="1">
    <citation type="submission" date="2019-07" db="EMBL/GenBank/DDBJ databases">
        <title>Georgenia wutianyii sp. nov. and Georgenia *** sp. nov. isolated from plateau pika (Ochotona curzoniae) in the Qinghai-Tibet plateau of China.</title>
        <authorList>
            <person name="Tian Z."/>
        </authorList>
    </citation>
    <scope>NUCLEOTIDE SEQUENCE [LARGE SCALE GENOMIC DNA]</scope>
    <source>
        <strain evidence="3 4">Z446</strain>
    </source>
</reference>
<dbReference type="Gene3D" id="3.40.50.720">
    <property type="entry name" value="NAD(P)-binding Rossmann-like Domain"/>
    <property type="match status" value="2"/>
</dbReference>
<dbReference type="InterPro" id="IPR002347">
    <property type="entry name" value="SDR_fam"/>
</dbReference>
<dbReference type="Pfam" id="PF13561">
    <property type="entry name" value="adh_short_C2"/>
    <property type="match status" value="1"/>
</dbReference>
<dbReference type="PANTHER" id="PTHR24321:SF8">
    <property type="entry name" value="ESTRADIOL 17-BETA-DEHYDROGENASE 8-RELATED"/>
    <property type="match status" value="1"/>
</dbReference>
<dbReference type="RefSeq" id="WP_143419167.1">
    <property type="nucleotide sequence ID" value="NZ_VJXR01000049.1"/>
</dbReference>
<evidence type="ECO:0000313" key="4">
    <source>
        <dbReference type="Proteomes" id="UP000318693"/>
    </source>
</evidence>
<dbReference type="Proteomes" id="UP000318693">
    <property type="component" value="Unassembled WGS sequence"/>
</dbReference>
<dbReference type="GO" id="GO:0016491">
    <property type="term" value="F:oxidoreductase activity"/>
    <property type="evidence" value="ECO:0007669"/>
    <property type="project" value="UniProtKB-KW"/>
</dbReference>
<evidence type="ECO:0000256" key="1">
    <source>
        <dbReference type="ARBA" id="ARBA00006484"/>
    </source>
</evidence>
<keyword evidence="2" id="KW-0560">Oxidoreductase</keyword>
<gene>
    <name evidence="3" type="ORF">FJ693_14365</name>
</gene>
<dbReference type="InterPro" id="IPR036291">
    <property type="entry name" value="NAD(P)-bd_dom_sf"/>
</dbReference>
<dbReference type="PANTHER" id="PTHR24321">
    <property type="entry name" value="DEHYDROGENASES, SHORT CHAIN"/>
    <property type="match status" value="1"/>
</dbReference>
<dbReference type="EMBL" id="VJXR01000049">
    <property type="protein sequence ID" value="TRW44248.1"/>
    <property type="molecule type" value="Genomic_DNA"/>
</dbReference>
<keyword evidence="4" id="KW-1185">Reference proteome</keyword>
<comment type="similarity">
    <text evidence="1">Belongs to the short-chain dehydrogenases/reductases (SDR) family.</text>
</comment>
<proteinExistence type="inferred from homology"/>
<dbReference type="AlphaFoldDB" id="A0A552WN83"/>
<comment type="caution">
    <text evidence="3">The sequence shown here is derived from an EMBL/GenBank/DDBJ whole genome shotgun (WGS) entry which is preliminary data.</text>
</comment>